<name>A0A816L4V9_9BILA</name>
<evidence type="ECO:0008006" key="5">
    <source>
        <dbReference type="Google" id="ProtNLM"/>
    </source>
</evidence>
<evidence type="ECO:0000313" key="2">
    <source>
        <dbReference type="EMBL" id="CAF1935965.1"/>
    </source>
</evidence>
<dbReference type="Proteomes" id="UP000663855">
    <property type="component" value="Unassembled WGS sequence"/>
</dbReference>
<dbReference type="EMBL" id="CAJOBH010234169">
    <property type="protein sequence ID" value="CAF5083335.1"/>
    <property type="molecule type" value="Genomic_DNA"/>
</dbReference>
<gene>
    <name evidence="3" type="ORF">BYL167_LOCUS62203</name>
    <name evidence="1" type="ORF">CJN711_LOCUS37260</name>
    <name evidence="2" type="ORF">MBJ925_LOCUS5048</name>
</gene>
<dbReference type="Proteomes" id="UP000663824">
    <property type="component" value="Unassembled WGS sequence"/>
</dbReference>
<feature type="non-terminal residue" evidence="2">
    <location>
        <position position="1"/>
    </location>
</feature>
<evidence type="ECO:0000313" key="3">
    <source>
        <dbReference type="EMBL" id="CAF5083335.1"/>
    </source>
</evidence>
<dbReference type="Proteomes" id="UP000681967">
    <property type="component" value="Unassembled WGS sequence"/>
</dbReference>
<sequence>SIVHVCGLFNIQSVGKTMFYEYTTLIRLYLTVPVRTATAERSFSDMSRVKTDL</sequence>
<organism evidence="2 4">
    <name type="scientific">Rotaria magnacalcarata</name>
    <dbReference type="NCBI Taxonomy" id="392030"/>
    <lineage>
        <taxon>Eukaryota</taxon>
        <taxon>Metazoa</taxon>
        <taxon>Spiralia</taxon>
        <taxon>Gnathifera</taxon>
        <taxon>Rotifera</taxon>
        <taxon>Eurotatoria</taxon>
        <taxon>Bdelloidea</taxon>
        <taxon>Philodinida</taxon>
        <taxon>Philodinidae</taxon>
        <taxon>Rotaria</taxon>
    </lineage>
</organism>
<evidence type="ECO:0000313" key="1">
    <source>
        <dbReference type="EMBL" id="CAF1616381.1"/>
    </source>
</evidence>
<dbReference type="AlphaFoldDB" id="A0A816L4V9"/>
<proteinExistence type="predicted"/>
<comment type="caution">
    <text evidence="2">The sequence shown here is derived from an EMBL/GenBank/DDBJ whole genome shotgun (WGS) entry which is preliminary data.</text>
</comment>
<dbReference type="EMBL" id="CAJNOV010018086">
    <property type="protein sequence ID" value="CAF1616381.1"/>
    <property type="molecule type" value="Genomic_DNA"/>
</dbReference>
<reference evidence="2" key="1">
    <citation type="submission" date="2021-02" db="EMBL/GenBank/DDBJ databases">
        <authorList>
            <person name="Nowell W R."/>
        </authorList>
    </citation>
    <scope>NUCLEOTIDE SEQUENCE</scope>
</reference>
<evidence type="ECO:0000313" key="4">
    <source>
        <dbReference type="Proteomes" id="UP000663824"/>
    </source>
</evidence>
<accession>A0A816L4V9</accession>
<dbReference type="EMBL" id="CAJNRE010001185">
    <property type="protein sequence ID" value="CAF1935965.1"/>
    <property type="molecule type" value="Genomic_DNA"/>
</dbReference>
<protein>
    <recommendedName>
        <fullName evidence="5">HAT C-terminal dimerisation domain-containing protein</fullName>
    </recommendedName>
</protein>